<dbReference type="SUPFAM" id="SSF56752">
    <property type="entry name" value="D-aminoacid aminotransferase-like PLP-dependent enzymes"/>
    <property type="match status" value="1"/>
</dbReference>
<dbReference type="FunFam" id="3.40.50.880:FF:000003">
    <property type="entry name" value="Anthranilate synthase component II"/>
    <property type="match status" value="1"/>
</dbReference>
<dbReference type="SUPFAM" id="SSF52317">
    <property type="entry name" value="Class I glutamine amidotransferase-like"/>
    <property type="match status" value="1"/>
</dbReference>
<accession>A0AA46YKL4</accession>
<dbReference type="Pfam" id="PF01063">
    <property type="entry name" value="Aminotran_4"/>
    <property type="match status" value="1"/>
</dbReference>
<dbReference type="InterPro" id="IPR050472">
    <property type="entry name" value="Anth_synth/Amidotransfase"/>
</dbReference>
<dbReference type="PRINTS" id="PR00097">
    <property type="entry name" value="ANTSNTHASEII"/>
</dbReference>
<organism evidence="3 4">
    <name type="scientific">Solicola gregarius</name>
    <dbReference type="NCBI Taxonomy" id="2908642"/>
    <lineage>
        <taxon>Bacteria</taxon>
        <taxon>Bacillati</taxon>
        <taxon>Actinomycetota</taxon>
        <taxon>Actinomycetes</taxon>
        <taxon>Propionibacteriales</taxon>
        <taxon>Nocardioidaceae</taxon>
        <taxon>Solicola</taxon>
    </lineage>
</organism>
<sequence length="424" mass="45652">MYVDAGRVPHLDAHLARLSRSLETLYGRALPDGLSDRVGAVAATVDGPHRMRVSVVPSEPRESITPTPLPSADPPPWELVPVVVPDGLGEHKWCDRRLLEAIEPEPGAWTTDRDALLVDARHGVLETGRGSVFLVDDHGVHTPAADRRILPGVTRQRVLETLAAAGIPAYERDIGLDELSTAHEVFVTNAVRGAVPVVWCEGVGRWPPGYVTGWVTRRLTAAPPARARPRPPVRRVLLIDNYDSFVYNLDQYCRELGAHTTVVRNDAVTVAEVEDGVRTGAYDRIVISPGPGTPSDAGISTDVVRRLGRRVPILGVCLGHQCIGEAYGGVVRRAPSVVHGKSSLVRHDGSGVFAGIDGPLASGRYHSLVVDEASLPAELTPTAHTASGVLMGLRHRAYPVEGVQLHPESILTRHGHQMLANFLA</sequence>
<dbReference type="Gene3D" id="3.20.10.10">
    <property type="entry name" value="D-amino Acid Aminotransferase, subunit A, domain 2"/>
    <property type="match status" value="1"/>
</dbReference>
<keyword evidence="4" id="KW-1185">Reference proteome</keyword>
<dbReference type="GO" id="GO:0000162">
    <property type="term" value="P:L-tryptophan biosynthetic process"/>
    <property type="evidence" value="ECO:0007669"/>
    <property type="project" value="TreeGrafter"/>
</dbReference>
<feature type="domain" description="Glutamine amidotransferase" evidence="2">
    <location>
        <begin position="237"/>
        <end position="423"/>
    </location>
</feature>
<dbReference type="KEGG" id="sgrg:L0C25_02130"/>
<dbReference type="Proteomes" id="UP001164390">
    <property type="component" value="Chromosome"/>
</dbReference>
<dbReference type="InterPro" id="IPR001544">
    <property type="entry name" value="Aminotrans_IV"/>
</dbReference>
<dbReference type="EMBL" id="CP094970">
    <property type="protein sequence ID" value="UYM05895.1"/>
    <property type="molecule type" value="Genomic_DNA"/>
</dbReference>
<evidence type="ECO:0000259" key="2">
    <source>
        <dbReference type="Pfam" id="PF00117"/>
    </source>
</evidence>
<protein>
    <submittedName>
        <fullName evidence="3">Aminotransferase class IV</fullName>
    </submittedName>
</protein>
<dbReference type="PANTHER" id="PTHR43418">
    <property type="entry name" value="MULTIFUNCTIONAL TRYPTOPHAN BIOSYNTHESIS PROTEIN-RELATED"/>
    <property type="match status" value="1"/>
</dbReference>
<evidence type="ECO:0000313" key="4">
    <source>
        <dbReference type="Proteomes" id="UP001164390"/>
    </source>
</evidence>
<dbReference type="GO" id="GO:0005829">
    <property type="term" value="C:cytosol"/>
    <property type="evidence" value="ECO:0007669"/>
    <property type="project" value="TreeGrafter"/>
</dbReference>
<proteinExistence type="predicted"/>
<dbReference type="PRINTS" id="PR00099">
    <property type="entry name" value="CPSGATASE"/>
</dbReference>
<keyword evidence="3" id="KW-0808">Transferase</keyword>
<dbReference type="Pfam" id="PF00117">
    <property type="entry name" value="GATase"/>
    <property type="match status" value="1"/>
</dbReference>
<dbReference type="AlphaFoldDB" id="A0AA46YKL4"/>
<dbReference type="PRINTS" id="PR00096">
    <property type="entry name" value="GATASE"/>
</dbReference>
<gene>
    <name evidence="3" type="ORF">L0C25_02130</name>
</gene>
<dbReference type="NCBIfam" id="TIGR00566">
    <property type="entry name" value="trpG_papA"/>
    <property type="match status" value="1"/>
</dbReference>
<dbReference type="PROSITE" id="PS51273">
    <property type="entry name" value="GATASE_TYPE_1"/>
    <property type="match status" value="1"/>
</dbReference>
<keyword evidence="1" id="KW-0315">Glutamine amidotransferase</keyword>
<dbReference type="InterPro" id="IPR043132">
    <property type="entry name" value="BCAT-like_C"/>
</dbReference>
<dbReference type="PANTHER" id="PTHR43418:SF4">
    <property type="entry name" value="MULTIFUNCTIONAL TRYPTOPHAN BIOSYNTHESIS PROTEIN"/>
    <property type="match status" value="1"/>
</dbReference>
<dbReference type="InterPro" id="IPR036038">
    <property type="entry name" value="Aminotransferase-like"/>
</dbReference>
<dbReference type="InterPro" id="IPR017926">
    <property type="entry name" value="GATASE"/>
</dbReference>
<dbReference type="GO" id="GO:0008483">
    <property type="term" value="F:transaminase activity"/>
    <property type="evidence" value="ECO:0007669"/>
    <property type="project" value="UniProtKB-KW"/>
</dbReference>
<keyword evidence="3" id="KW-0032">Aminotransferase</keyword>
<dbReference type="GO" id="GO:0004049">
    <property type="term" value="F:anthranilate synthase activity"/>
    <property type="evidence" value="ECO:0007669"/>
    <property type="project" value="TreeGrafter"/>
</dbReference>
<dbReference type="CDD" id="cd01743">
    <property type="entry name" value="GATase1_Anthranilate_Synthase"/>
    <property type="match status" value="1"/>
</dbReference>
<reference evidence="3" key="1">
    <citation type="submission" date="2022-01" db="EMBL/GenBank/DDBJ databases">
        <title>Nocardioidaceae gen. sp. A5X3R13.</title>
        <authorList>
            <person name="Lopez Marin M.A."/>
            <person name="Uhlik O."/>
        </authorList>
    </citation>
    <scope>NUCLEOTIDE SEQUENCE</scope>
    <source>
        <strain evidence="3">A5X3R13</strain>
    </source>
</reference>
<name>A0AA46YKL4_9ACTN</name>
<dbReference type="Gene3D" id="3.40.50.880">
    <property type="match status" value="1"/>
</dbReference>
<dbReference type="InterPro" id="IPR029062">
    <property type="entry name" value="Class_I_gatase-like"/>
</dbReference>
<evidence type="ECO:0000313" key="3">
    <source>
        <dbReference type="EMBL" id="UYM05895.1"/>
    </source>
</evidence>
<evidence type="ECO:0000256" key="1">
    <source>
        <dbReference type="ARBA" id="ARBA00022962"/>
    </source>
</evidence>
<dbReference type="InterPro" id="IPR006221">
    <property type="entry name" value="TrpG/PapA_dom"/>
</dbReference>